<evidence type="ECO:0000256" key="2">
    <source>
        <dbReference type="ARBA" id="ARBA00022737"/>
    </source>
</evidence>
<dbReference type="SMART" id="SM00109">
    <property type="entry name" value="C1"/>
    <property type="match status" value="1"/>
</dbReference>
<reference evidence="7" key="1">
    <citation type="submission" date="2025-08" db="UniProtKB">
        <authorList>
            <consortium name="RefSeq"/>
        </authorList>
    </citation>
    <scope>IDENTIFICATION</scope>
</reference>
<evidence type="ECO:0000256" key="3">
    <source>
        <dbReference type="ARBA" id="ARBA00022771"/>
    </source>
</evidence>
<dbReference type="GO" id="GO:0008270">
    <property type="term" value="F:zinc ion binding"/>
    <property type="evidence" value="ECO:0007669"/>
    <property type="project" value="UniProtKB-KW"/>
</dbReference>
<accession>A0A8B7VHE6</accession>
<dbReference type="SMART" id="SM01175">
    <property type="entry name" value="DUF4206"/>
    <property type="match status" value="1"/>
</dbReference>
<organism evidence="7">
    <name type="scientific">Castor canadensis</name>
    <name type="common">American beaver</name>
    <dbReference type="NCBI Taxonomy" id="51338"/>
    <lineage>
        <taxon>Eukaryota</taxon>
        <taxon>Metazoa</taxon>
        <taxon>Chordata</taxon>
        <taxon>Craniata</taxon>
        <taxon>Vertebrata</taxon>
        <taxon>Euteleostomi</taxon>
        <taxon>Mammalia</taxon>
        <taxon>Eutheria</taxon>
        <taxon>Euarchontoglires</taxon>
        <taxon>Glires</taxon>
        <taxon>Rodentia</taxon>
        <taxon>Castorimorpha</taxon>
        <taxon>Castoridae</taxon>
        <taxon>Castor</taxon>
    </lineage>
</organism>
<dbReference type="OrthoDB" id="62364at2759"/>
<dbReference type="GeneID" id="109693881"/>
<dbReference type="PROSITE" id="PS50081">
    <property type="entry name" value="ZF_DAG_PE_2"/>
    <property type="match status" value="1"/>
</dbReference>
<dbReference type="InterPro" id="IPR051366">
    <property type="entry name" value="DEF8"/>
</dbReference>
<name>A0A8B7VHE6_CASCN</name>
<evidence type="ECO:0000313" key="6">
    <source>
        <dbReference type="Proteomes" id="UP001732720"/>
    </source>
</evidence>
<protein>
    <recommendedName>
        <fullName evidence="5">Phorbol-ester/DAG-type domain-containing protein</fullName>
    </recommendedName>
</protein>
<dbReference type="KEGG" id="ccan:109693881"/>
<dbReference type="InterPro" id="IPR025258">
    <property type="entry name" value="RH_dom"/>
</dbReference>
<sequence>MSPTTECAAWKRTTAPSAQHPEVTPPHSDQVQPALERTTTPYSVHPTTKNALTVQTEPNATPYTNICELCTCRDESLLCVGLSPTQKLHRVPVPKPNTYKKVLTTLILSENRLTELHKDSFEGLLSLEYFVVLIHRADTIKAFSFSTVDAQVATFLLCASYQNNMTASTGSSRLLCAPPGLPAGSEVSDAYPGPTPHQPAAGEPLSVRPCGTHAPHWQEPGATEASGRLPGSVPEWCPEGAEPKLNHRNYLLESPHKFSVTDLQQIAEGVYEGFLKALIEFASQHVYHCNLCTQRGFICQICHHHDIIFPFEFDTTVRCAECKTAFHQSCQEVVRKGCPRCARRRKYQEHSILT</sequence>
<dbReference type="Pfam" id="PF13901">
    <property type="entry name" value="RH_dom"/>
    <property type="match status" value="1"/>
</dbReference>
<dbReference type="PANTHER" id="PTHR12326:SF5">
    <property type="entry name" value="PLECKSTRIN HOMOLOGY DOMAIN-CONTAINING FAMILY M MEMBER 1"/>
    <property type="match status" value="1"/>
</dbReference>
<dbReference type="Proteomes" id="UP001732720">
    <property type="component" value="Chromosome 11"/>
</dbReference>
<dbReference type="AlphaFoldDB" id="A0A8B7VHE6"/>
<dbReference type="RefSeq" id="XP_020031073.2">
    <property type="nucleotide sequence ID" value="XM_020175484.2"/>
</dbReference>
<proteinExistence type="predicted"/>
<keyword evidence="1" id="KW-0479">Metal-binding</keyword>
<dbReference type="InterPro" id="IPR002219">
    <property type="entry name" value="PKC_DAG/PE"/>
</dbReference>
<dbReference type="PANTHER" id="PTHR12326">
    <property type="entry name" value="PLECKSTRIN HOMOLOGY DOMAIN CONTAINING PROTEIN"/>
    <property type="match status" value="1"/>
</dbReference>
<evidence type="ECO:0000313" key="7">
    <source>
        <dbReference type="RefSeq" id="XP_020031073.2"/>
    </source>
</evidence>
<keyword evidence="4" id="KW-0862">Zinc</keyword>
<keyword evidence="3" id="KW-0863">Zinc-finger</keyword>
<keyword evidence="6" id="KW-1185">Reference proteome</keyword>
<evidence type="ECO:0000256" key="4">
    <source>
        <dbReference type="ARBA" id="ARBA00022833"/>
    </source>
</evidence>
<feature type="domain" description="Phorbol-ester/DAG-type" evidence="5">
    <location>
        <begin position="60"/>
        <end position="114"/>
    </location>
</feature>
<keyword evidence="2" id="KW-0677">Repeat</keyword>
<gene>
    <name evidence="7" type="primary">LOC109693881</name>
</gene>
<evidence type="ECO:0000256" key="1">
    <source>
        <dbReference type="ARBA" id="ARBA00022723"/>
    </source>
</evidence>
<evidence type="ECO:0000259" key="5">
    <source>
        <dbReference type="PROSITE" id="PS50081"/>
    </source>
</evidence>